<accession>A0ABQ8UDB9</accession>
<proteinExistence type="predicted"/>
<dbReference type="Pfam" id="PF13347">
    <property type="entry name" value="MFS_2"/>
    <property type="match status" value="1"/>
</dbReference>
<name>A0ABQ8UDB9_9EUKA</name>
<evidence type="ECO:0000256" key="1">
    <source>
        <dbReference type="SAM" id="Phobius"/>
    </source>
</evidence>
<feature type="transmembrane region" description="Helical" evidence="1">
    <location>
        <begin position="472"/>
        <end position="492"/>
    </location>
</feature>
<dbReference type="InterPro" id="IPR036259">
    <property type="entry name" value="MFS_trans_sf"/>
</dbReference>
<evidence type="ECO:0000313" key="3">
    <source>
        <dbReference type="Proteomes" id="UP001141327"/>
    </source>
</evidence>
<protein>
    <submittedName>
        <fullName evidence="2">Uncharacterized protein</fullName>
    </submittedName>
</protein>
<dbReference type="EMBL" id="JAPMOS010000131">
    <property type="protein sequence ID" value="KAJ4454830.1"/>
    <property type="molecule type" value="Genomic_DNA"/>
</dbReference>
<reference evidence="2" key="1">
    <citation type="journal article" date="2022" name="bioRxiv">
        <title>Genomics of Preaxostyla Flagellates Illuminates Evolutionary Transitions and the Path Towards Mitochondrial Loss.</title>
        <authorList>
            <person name="Novak L.V.F."/>
            <person name="Treitli S.C."/>
            <person name="Pyrih J."/>
            <person name="Halakuc P."/>
            <person name="Pipaliya S.V."/>
            <person name="Vacek V."/>
            <person name="Brzon O."/>
            <person name="Soukal P."/>
            <person name="Eme L."/>
            <person name="Dacks J.B."/>
            <person name="Karnkowska A."/>
            <person name="Elias M."/>
            <person name="Hampl V."/>
        </authorList>
    </citation>
    <scope>NUCLEOTIDE SEQUENCE</scope>
    <source>
        <strain evidence="2">RCP-MX</strain>
    </source>
</reference>
<comment type="caution">
    <text evidence="2">The sequence shown here is derived from an EMBL/GenBank/DDBJ whole genome shotgun (WGS) entry which is preliminary data.</text>
</comment>
<organism evidence="2 3">
    <name type="scientific">Paratrimastix pyriformis</name>
    <dbReference type="NCBI Taxonomy" id="342808"/>
    <lineage>
        <taxon>Eukaryota</taxon>
        <taxon>Metamonada</taxon>
        <taxon>Preaxostyla</taxon>
        <taxon>Paratrimastigidae</taxon>
        <taxon>Paratrimastix</taxon>
    </lineage>
</organism>
<sequence>MVADAEKKGPTSRLDWKLLMMLCAPTLLGGMIRTAQSRKMWYYLEDLHLTLPDLSRRSVIANFVMLFIPLILSRIVDASPPLFWPCFGPILLAIANSQMTAPSTVASLHWFVFFDILSRTLPLEVCLSKACRQRTVSAPEQRILLQTLQTYTNLAADWIFNGAIALFWPDITSGTLTRLVASPLLVVLTVLLHWIPYVAMEWPRITSLSYLRQQVLGHPGERQHALRQWWASLRLTLRDIRLPRSVGNLRSVARNRAFVVLALWGVWDALRGLLYADLSPFYLHYVLGWQGARANSFMALFSTVQWVVGTSATSLWTWVLTRPLAGTPEGQAIRRPRPDWATWRTLWKWGKLAEIGLGVLIFWFGPCWGGWGYLILVSLMIFVCAGTGLFQGQAQMAMLDQDQLLSAGPAHDASLSANQGFFTSLVGLPGNSLSFYLLRRSGFEPSTSSSPSSSSTTTTLALAPKAVHTINLLAALVPSLTGLGSLCLVWLFPIDEPQHKAICERLRIRAASPEEPDRSNNN</sequence>
<feature type="transmembrane region" description="Helical" evidence="1">
    <location>
        <begin position="371"/>
        <end position="390"/>
    </location>
</feature>
<keyword evidence="3" id="KW-1185">Reference proteome</keyword>
<keyword evidence="1" id="KW-0812">Transmembrane</keyword>
<gene>
    <name evidence="2" type="ORF">PAPYR_10339</name>
</gene>
<dbReference type="SUPFAM" id="SSF103473">
    <property type="entry name" value="MFS general substrate transporter"/>
    <property type="match status" value="1"/>
</dbReference>
<keyword evidence="1" id="KW-0472">Membrane</keyword>
<evidence type="ECO:0000313" key="2">
    <source>
        <dbReference type="EMBL" id="KAJ4454830.1"/>
    </source>
</evidence>
<keyword evidence="1" id="KW-1133">Transmembrane helix</keyword>
<dbReference type="Proteomes" id="UP001141327">
    <property type="component" value="Unassembled WGS sequence"/>
</dbReference>